<name>A0A368KYK9_9BACT</name>
<dbReference type="GO" id="GO:0000156">
    <property type="term" value="F:phosphorelay response regulator activity"/>
    <property type="evidence" value="ECO:0007669"/>
    <property type="project" value="TreeGrafter"/>
</dbReference>
<evidence type="ECO:0000256" key="1">
    <source>
        <dbReference type="ARBA" id="ARBA00000085"/>
    </source>
</evidence>
<dbReference type="Gene3D" id="1.10.287.130">
    <property type="match status" value="1"/>
</dbReference>
<dbReference type="SUPFAM" id="SSF47384">
    <property type="entry name" value="Homodimeric domain of signal transducing histidine kinase"/>
    <property type="match status" value="1"/>
</dbReference>
<evidence type="ECO:0000256" key="3">
    <source>
        <dbReference type="ARBA" id="ARBA00012438"/>
    </source>
</evidence>
<keyword evidence="5" id="KW-0808">Transferase</keyword>
<accession>A0A368KYK9</accession>
<dbReference type="SMART" id="SM00387">
    <property type="entry name" value="HATPase_c"/>
    <property type="match status" value="1"/>
</dbReference>
<feature type="domain" description="Histidine kinase" evidence="11">
    <location>
        <begin position="226"/>
        <end position="441"/>
    </location>
</feature>
<comment type="caution">
    <text evidence="12">The sequence shown here is derived from an EMBL/GenBank/DDBJ whole genome shotgun (WGS) entry which is preliminary data.</text>
</comment>
<sequence length="442" mass="48758">MKRDSIAMKRILARRFVIAMAVIGITSAISVAAVFTQLRKVERDARLINISGRQRMLSQRIALLSVLVDEKQNAAQLATIDSLEACLHAMAKAHAELSADSKSSSIRQELFQGPVGLDQLVPQYLAAAQQVVEQKGTTDDIALVESMATKGVLLGKLDAVVAAYEAEYDSRKMGWLISLEIVLLAVSFLAIGAVAWFVFRPVVKLVSSSLESLERTNAELTEFSYRISHDLRAPVVSCLGIVALAGDALAEKDWETSQAAIEHIRKSLVRLSATTEDIVGLIRQRLTDVSPETFKLTDVVNESVESLRHLPDFDKVDLQIDCPQELELRTKRVYVKQTIENLLSNAVKYRDPDMGISKVIISAKVEARDCHITVADNGLGIDENYRERVFSMFQRFHPRVSFGSGLGLYLVKQNATSLAGAVEYIPNEKGSTFKFSFPTMGA</sequence>
<dbReference type="GO" id="GO:0007234">
    <property type="term" value="P:osmosensory signaling via phosphorelay pathway"/>
    <property type="evidence" value="ECO:0007669"/>
    <property type="project" value="TreeGrafter"/>
</dbReference>
<evidence type="ECO:0000256" key="10">
    <source>
        <dbReference type="SAM" id="Phobius"/>
    </source>
</evidence>
<dbReference type="InterPro" id="IPR050351">
    <property type="entry name" value="BphY/WalK/GraS-like"/>
</dbReference>
<dbReference type="InterPro" id="IPR036097">
    <property type="entry name" value="HisK_dim/P_sf"/>
</dbReference>
<dbReference type="GO" id="GO:0016020">
    <property type="term" value="C:membrane"/>
    <property type="evidence" value="ECO:0007669"/>
    <property type="project" value="UniProtKB-SubCell"/>
</dbReference>
<organism evidence="12 13">
    <name type="scientific">Bremerella cremea</name>
    <dbReference type="NCBI Taxonomy" id="1031537"/>
    <lineage>
        <taxon>Bacteria</taxon>
        <taxon>Pseudomonadati</taxon>
        <taxon>Planctomycetota</taxon>
        <taxon>Planctomycetia</taxon>
        <taxon>Pirellulales</taxon>
        <taxon>Pirellulaceae</taxon>
        <taxon>Bremerella</taxon>
    </lineage>
</organism>
<dbReference type="AlphaFoldDB" id="A0A368KYK9"/>
<evidence type="ECO:0000256" key="6">
    <source>
        <dbReference type="ARBA" id="ARBA00022692"/>
    </source>
</evidence>
<evidence type="ECO:0000256" key="7">
    <source>
        <dbReference type="ARBA" id="ARBA00022777"/>
    </source>
</evidence>
<dbReference type="InterPro" id="IPR036890">
    <property type="entry name" value="HATPase_C_sf"/>
</dbReference>
<feature type="transmembrane region" description="Helical" evidence="10">
    <location>
        <begin position="175"/>
        <end position="199"/>
    </location>
</feature>
<evidence type="ECO:0000256" key="9">
    <source>
        <dbReference type="ARBA" id="ARBA00023136"/>
    </source>
</evidence>
<evidence type="ECO:0000256" key="2">
    <source>
        <dbReference type="ARBA" id="ARBA00004141"/>
    </source>
</evidence>
<dbReference type="Gene3D" id="3.30.565.10">
    <property type="entry name" value="Histidine kinase-like ATPase, C-terminal domain"/>
    <property type="match status" value="1"/>
</dbReference>
<gene>
    <name evidence="12" type="ORF">DTL42_06250</name>
</gene>
<dbReference type="PANTHER" id="PTHR42878:SF15">
    <property type="entry name" value="BACTERIOPHYTOCHROME"/>
    <property type="match status" value="1"/>
</dbReference>
<evidence type="ECO:0000313" key="13">
    <source>
        <dbReference type="Proteomes" id="UP000253562"/>
    </source>
</evidence>
<dbReference type="PROSITE" id="PS50109">
    <property type="entry name" value="HIS_KIN"/>
    <property type="match status" value="1"/>
</dbReference>
<dbReference type="InterPro" id="IPR003594">
    <property type="entry name" value="HATPase_dom"/>
</dbReference>
<evidence type="ECO:0000256" key="8">
    <source>
        <dbReference type="ARBA" id="ARBA00022989"/>
    </source>
</evidence>
<protein>
    <recommendedName>
        <fullName evidence="3">histidine kinase</fullName>
        <ecNumber evidence="3">2.7.13.3</ecNumber>
    </recommendedName>
</protein>
<keyword evidence="4" id="KW-0597">Phosphoprotein</keyword>
<dbReference type="InterPro" id="IPR003661">
    <property type="entry name" value="HisK_dim/P_dom"/>
</dbReference>
<dbReference type="InterPro" id="IPR004358">
    <property type="entry name" value="Sig_transdc_His_kin-like_C"/>
</dbReference>
<evidence type="ECO:0000313" key="12">
    <source>
        <dbReference type="EMBL" id="RCS54724.1"/>
    </source>
</evidence>
<keyword evidence="7" id="KW-0418">Kinase</keyword>
<keyword evidence="9 10" id="KW-0472">Membrane</keyword>
<keyword evidence="8 10" id="KW-1133">Transmembrane helix</keyword>
<dbReference type="GO" id="GO:0000155">
    <property type="term" value="F:phosphorelay sensor kinase activity"/>
    <property type="evidence" value="ECO:0007669"/>
    <property type="project" value="InterPro"/>
</dbReference>
<keyword evidence="6 10" id="KW-0812">Transmembrane</keyword>
<comment type="subcellular location">
    <subcellularLocation>
        <location evidence="2">Membrane</location>
        <topology evidence="2">Multi-pass membrane protein</topology>
    </subcellularLocation>
</comment>
<comment type="catalytic activity">
    <reaction evidence="1">
        <text>ATP + protein L-histidine = ADP + protein N-phospho-L-histidine.</text>
        <dbReference type="EC" id="2.7.13.3"/>
    </reaction>
</comment>
<dbReference type="InterPro" id="IPR005467">
    <property type="entry name" value="His_kinase_dom"/>
</dbReference>
<evidence type="ECO:0000256" key="4">
    <source>
        <dbReference type="ARBA" id="ARBA00022553"/>
    </source>
</evidence>
<dbReference type="CDD" id="cd00082">
    <property type="entry name" value="HisKA"/>
    <property type="match status" value="1"/>
</dbReference>
<dbReference type="SUPFAM" id="SSF55874">
    <property type="entry name" value="ATPase domain of HSP90 chaperone/DNA topoisomerase II/histidine kinase"/>
    <property type="match status" value="1"/>
</dbReference>
<proteinExistence type="predicted"/>
<dbReference type="OrthoDB" id="9804645at2"/>
<dbReference type="PRINTS" id="PR00344">
    <property type="entry name" value="BCTRLSENSOR"/>
</dbReference>
<dbReference type="InterPro" id="IPR029095">
    <property type="entry name" value="NarX-like_N"/>
</dbReference>
<dbReference type="PANTHER" id="PTHR42878">
    <property type="entry name" value="TWO-COMPONENT HISTIDINE KINASE"/>
    <property type="match status" value="1"/>
</dbReference>
<dbReference type="Pfam" id="PF13675">
    <property type="entry name" value="PilJ"/>
    <property type="match status" value="1"/>
</dbReference>
<dbReference type="EMBL" id="QPEX01000010">
    <property type="protein sequence ID" value="RCS54724.1"/>
    <property type="molecule type" value="Genomic_DNA"/>
</dbReference>
<evidence type="ECO:0000256" key="5">
    <source>
        <dbReference type="ARBA" id="ARBA00022679"/>
    </source>
</evidence>
<reference evidence="12 13" key="1">
    <citation type="submission" date="2018-07" db="EMBL/GenBank/DDBJ databases">
        <title>Comparative genomes isolates from brazilian mangrove.</title>
        <authorList>
            <person name="De Araujo J.E."/>
            <person name="Taketani R.G."/>
            <person name="Silva M.C.P."/>
            <person name="Lourenco M.V."/>
            <person name="Oliveira V.M."/>
            <person name="Andreote F.D."/>
        </authorList>
    </citation>
    <scope>NUCLEOTIDE SEQUENCE [LARGE SCALE GENOMIC DNA]</scope>
    <source>
        <strain evidence="12 13">HEX PRIS-MGV</strain>
    </source>
</reference>
<feature type="transmembrane region" description="Helical" evidence="10">
    <location>
        <begin position="12"/>
        <end position="35"/>
    </location>
</feature>
<dbReference type="Pfam" id="PF02518">
    <property type="entry name" value="HATPase_c"/>
    <property type="match status" value="1"/>
</dbReference>
<dbReference type="Proteomes" id="UP000253562">
    <property type="component" value="Unassembled WGS sequence"/>
</dbReference>
<evidence type="ECO:0000259" key="11">
    <source>
        <dbReference type="PROSITE" id="PS50109"/>
    </source>
</evidence>
<dbReference type="EC" id="2.7.13.3" evidence="3"/>
<dbReference type="GO" id="GO:0030295">
    <property type="term" value="F:protein kinase activator activity"/>
    <property type="evidence" value="ECO:0007669"/>
    <property type="project" value="TreeGrafter"/>
</dbReference>
<dbReference type="RefSeq" id="WP_114367786.1">
    <property type="nucleotide sequence ID" value="NZ_QPEX01000010.1"/>
</dbReference>